<organism evidence="1 2">
    <name type="scientific">Rousettus aegyptiacus</name>
    <name type="common">Egyptian fruit bat</name>
    <name type="synonym">Pteropus aegyptiacus</name>
    <dbReference type="NCBI Taxonomy" id="9407"/>
    <lineage>
        <taxon>Eukaryota</taxon>
        <taxon>Metazoa</taxon>
        <taxon>Chordata</taxon>
        <taxon>Craniata</taxon>
        <taxon>Vertebrata</taxon>
        <taxon>Euteleostomi</taxon>
        <taxon>Mammalia</taxon>
        <taxon>Eutheria</taxon>
        <taxon>Laurasiatheria</taxon>
        <taxon>Chiroptera</taxon>
        <taxon>Yinpterochiroptera</taxon>
        <taxon>Pteropodoidea</taxon>
        <taxon>Pteropodidae</taxon>
        <taxon>Rousettinae</taxon>
        <taxon>Rousettus</taxon>
    </lineage>
</organism>
<proteinExistence type="predicted"/>
<dbReference type="EMBL" id="JACASE010000001">
    <property type="protein sequence ID" value="KAF6503680.1"/>
    <property type="molecule type" value="Genomic_DNA"/>
</dbReference>
<reference evidence="1 2" key="1">
    <citation type="journal article" date="2020" name="Nature">
        <title>Six reference-quality genomes reveal evolution of bat adaptations.</title>
        <authorList>
            <person name="Jebb D."/>
            <person name="Huang Z."/>
            <person name="Pippel M."/>
            <person name="Hughes G.M."/>
            <person name="Lavrichenko K."/>
            <person name="Devanna P."/>
            <person name="Winkler S."/>
            <person name="Jermiin L.S."/>
            <person name="Skirmuntt E.C."/>
            <person name="Katzourakis A."/>
            <person name="Burkitt-Gray L."/>
            <person name="Ray D.A."/>
            <person name="Sullivan K.A.M."/>
            <person name="Roscito J.G."/>
            <person name="Kirilenko B.M."/>
            <person name="Davalos L.M."/>
            <person name="Corthals A.P."/>
            <person name="Power M.L."/>
            <person name="Jones G."/>
            <person name="Ransome R.D."/>
            <person name="Dechmann D.K.N."/>
            <person name="Locatelli A.G."/>
            <person name="Puechmaille S.J."/>
            <person name="Fedrigo O."/>
            <person name="Jarvis E.D."/>
            <person name="Hiller M."/>
            <person name="Vernes S.C."/>
            <person name="Myers E.W."/>
            <person name="Teeling E.C."/>
        </authorList>
    </citation>
    <scope>NUCLEOTIDE SEQUENCE [LARGE SCALE GENOMIC DNA]</scope>
    <source>
        <strain evidence="1">MRouAeg1</strain>
        <tissue evidence="1">Muscle</tissue>
    </source>
</reference>
<comment type="caution">
    <text evidence="1">The sequence shown here is derived from an EMBL/GenBank/DDBJ whole genome shotgun (WGS) entry which is preliminary data.</text>
</comment>
<evidence type="ECO:0000313" key="2">
    <source>
        <dbReference type="Proteomes" id="UP000593571"/>
    </source>
</evidence>
<keyword evidence="2" id="KW-1185">Reference proteome</keyword>
<gene>
    <name evidence="1" type="ORF">HJG63_000349</name>
</gene>
<protein>
    <submittedName>
        <fullName evidence="1">Androglobin</fullName>
    </submittedName>
</protein>
<evidence type="ECO:0000313" key="1">
    <source>
        <dbReference type="EMBL" id="KAF6503680.1"/>
    </source>
</evidence>
<sequence>MLSIMIQWNKCPRCSKKWCLIFIPRTRKGTHLWPKHILVTHMCHPHGGNCASLVLIIHSHASLETFQATPLS</sequence>
<dbReference type="AlphaFoldDB" id="A0A7J8K4A7"/>
<dbReference type="Proteomes" id="UP000593571">
    <property type="component" value="Unassembled WGS sequence"/>
</dbReference>
<accession>A0A7J8K4A7</accession>
<name>A0A7J8K4A7_ROUAE</name>